<gene>
    <name evidence="1" type="ORF">OG929_00015</name>
    <name evidence="2" type="ORF">OG929_44615</name>
</gene>
<proteinExistence type="predicted"/>
<keyword evidence="3" id="KW-1185">Reference proteome</keyword>
<sequence length="1088" mass="118979">MTSASKGKYSVSGPLTVRAAVLLAARLFPNRAREDQAAWRHVVDLRDAHFLITGQMHLWDAWPKLPDADQVRITRMLRQRPAFLASRTVFLDEAAALLASGEATEFADTEGEHQVLVLASAAPEARIDALLDELEHNAAKTSGLPEPAQPGSYISDLRIRDALSPSGRIVDVVYHLDYQGTPAAAAVHTLAPAPDTDEVTIPFAELEGIAKRLDERRGQTYRSKAVADIRQYARGQDGADLGEVLRAAAGPLQVFHAPTGMGKNVLSELVALWCAQTGRVMSLVVPQSAQVLACVHRLRQDLHDLGVTAQVTPIISPASMQELAEQAASNPRDEPAYRSWVYREMSYSCPLTAHATVSSTAVDSWSPGQEPCDQLKANGSGGRTTYACPWRGTCGKFRHHRAAATANILVTNHANFLSGHIHTPLRGRPAPGRNMTTEQLLLHRSHLVIIDEVDALQALAFDRAARQVLLARDGSSNTPVRDLDAQFRRHCNRLDMSVEQHLRPLITHLMWLAESYVSHLVGGVIHPDRERRSMVVPRRWDGMIAARIFGLPTGERPSPQQMQAVSQLYRREGPLEFADTVTGLPELRQLLSSITDLSGGLDRLNHATLKLIEDAFSAITGESDEKRLHPLALFSARRAYLEEMRSILHRIVSVAGPLQGAGISATNDLADAVASHVPWRAAPYGPMGRPLFAFSETFDPADRRQTALHLKSYVGDPHAHIAYLGDVTALAHTGTRRAVIGMSATAYMPYAPRHHILQKPSWYVPDDVNGSLTVELQPGQDNGANIVVSGTDGEYRECSYEAMGRSIGRDLPPQLDAVAADPETAHRAYALLAPTAYDAGPAIARGMIAAGVAPAEICVAVRSKDMASYERNPPGWVPIPSDRLEQFPYSVGHGRCRYLIAPMARVERGLNIVDSQGRSLLHVACLVNRPIPVMEDPPVLLSVVNSIAYRHHRPGTDPAAELERLRLEAGHTFDDIRSGQGYFKTLGTDVKLAVVAEILTRLIQLGGRTRRGGDPGLLRLLDAAFTDTASHSTLPALLGQLRSEWIERGEMPLIDEIYRTTMKRALLGLAEHASSAMGPNEEQEFPQW</sequence>
<reference evidence="2" key="1">
    <citation type="submission" date="2022-10" db="EMBL/GenBank/DDBJ databases">
        <title>The complete genomes of actinobacterial strains from the NBC collection.</title>
        <authorList>
            <person name="Joergensen T.S."/>
            <person name="Alvarez Arevalo M."/>
            <person name="Sterndorff E.B."/>
            <person name="Faurdal D."/>
            <person name="Vuksanovic O."/>
            <person name="Mourched A.-S."/>
            <person name="Charusanti P."/>
            <person name="Shaw S."/>
            <person name="Blin K."/>
            <person name="Weber T."/>
        </authorList>
    </citation>
    <scope>NUCLEOTIDE SEQUENCE</scope>
    <source>
        <strain evidence="2">NBC_00686</strain>
    </source>
</reference>
<organism evidence="2 3">
    <name type="scientific">Streptomyces pseudovenezuelae</name>
    <dbReference type="NCBI Taxonomy" id="67350"/>
    <lineage>
        <taxon>Bacteria</taxon>
        <taxon>Bacillati</taxon>
        <taxon>Actinomycetota</taxon>
        <taxon>Actinomycetes</taxon>
        <taxon>Kitasatosporales</taxon>
        <taxon>Streptomycetaceae</taxon>
        <taxon>Streptomyces</taxon>
        <taxon>Streptomyces aurantiacus group</taxon>
    </lineage>
</organism>
<dbReference type="SUPFAM" id="SSF52540">
    <property type="entry name" value="P-loop containing nucleoside triphosphate hydrolases"/>
    <property type="match status" value="1"/>
</dbReference>
<dbReference type="EMBL" id="CP109011">
    <property type="protein sequence ID" value="WUT40757.1"/>
    <property type="molecule type" value="Genomic_DNA"/>
</dbReference>
<evidence type="ECO:0000313" key="3">
    <source>
        <dbReference type="Proteomes" id="UP001432168"/>
    </source>
</evidence>
<evidence type="ECO:0000313" key="2">
    <source>
        <dbReference type="EMBL" id="WUT48920.1"/>
    </source>
</evidence>
<dbReference type="Proteomes" id="UP001432168">
    <property type="component" value="Chromosome"/>
</dbReference>
<dbReference type="InterPro" id="IPR027417">
    <property type="entry name" value="P-loop_NTPase"/>
</dbReference>
<protein>
    <recommendedName>
        <fullName evidence="4">Helicase ATP-binding domain-containing protein</fullName>
    </recommendedName>
</protein>
<evidence type="ECO:0000313" key="1">
    <source>
        <dbReference type="EMBL" id="WUT40757.1"/>
    </source>
</evidence>
<evidence type="ECO:0008006" key="4">
    <source>
        <dbReference type="Google" id="ProtNLM"/>
    </source>
</evidence>
<dbReference type="RefSeq" id="WP_329256673.1">
    <property type="nucleotide sequence ID" value="NZ_CP109011.1"/>
</dbReference>
<accession>A0ABZ1X9S1</accession>
<dbReference type="EMBL" id="CP109011">
    <property type="protein sequence ID" value="WUT48920.1"/>
    <property type="molecule type" value="Genomic_DNA"/>
</dbReference>
<name>A0ABZ1X9S1_9ACTN</name>